<dbReference type="PANTHER" id="PTHR30348">
    <property type="entry name" value="UNCHARACTERIZED PROTEIN YECE"/>
    <property type="match status" value="1"/>
</dbReference>
<dbReference type="SUPFAM" id="SSF117396">
    <property type="entry name" value="TM1631-like"/>
    <property type="match status" value="1"/>
</dbReference>
<dbReference type="Proteomes" id="UP000712673">
    <property type="component" value="Unassembled WGS sequence"/>
</dbReference>
<dbReference type="EMBL" id="VGLS01000161">
    <property type="protein sequence ID" value="MBM3223552.1"/>
    <property type="molecule type" value="Genomic_DNA"/>
</dbReference>
<comment type="caution">
    <text evidence="2">The sequence shown here is derived from an EMBL/GenBank/DDBJ whole genome shotgun (WGS) entry which is preliminary data.</text>
</comment>
<dbReference type="AlphaFoldDB" id="A0A937W1F7"/>
<reference evidence="2" key="1">
    <citation type="submission" date="2019-03" db="EMBL/GenBank/DDBJ databases">
        <title>Lake Tanganyika Metagenome-Assembled Genomes (MAGs).</title>
        <authorList>
            <person name="Tran P."/>
        </authorList>
    </citation>
    <scope>NUCLEOTIDE SEQUENCE</scope>
    <source>
        <strain evidence="2">K_DeepCast_65m_m2_066</strain>
    </source>
</reference>
<dbReference type="Gene3D" id="3.20.20.410">
    <property type="entry name" value="Protein of unknown function UPF0759"/>
    <property type="match status" value="1"/>
</dbReference>
<proteinExistence type="predicted"/>
<dbReference type="InterPro" id="IPR036520">
    <property type="entry name" value="UPF0759_sf"/>
</dbReference>
<feature type="compositionally biased region" description="Pro residues" evidence="1">
    <location>
        <begin position="1"/>
        <end position="10"/>
    </location>
</feature>
<evidence type="ECO:0000313" key="2">
    <source>
        <dbReference type="EMBL" id="MBM3223552.1"/>
    </source>
</evidence>
<gene>
    <name evidence="2" type="ORF">FJZ47_07105</name>
</gene>
<dbReference type="PANTHER" id="PTHR30348:SF4">
    <property type="entry name" value="DUF72 DOMAIN-CONTAINING PROTEIN"/>
    <property type="match status" value="1"/>
</dbReference>
<dbReference type="InterPro" id="IPR002763">
    <property type="entry name" value="DUF72"/>
</dbReference>
<feature type="region of interest" description="Disordered" evidence="1">
    <location>
        <begin position="1"/>
        <end position="20"/>
    </location>
</feature>
<dbReference type="Pfam" id="PF01904">
    <property type="entry name" value="DUF72"/>
    <property type="match status" value="1"/>
</dbReference>
<evidence type="ECO:0000313" key="3">
    <source>
        <dbReference type="Proteomes" id="UP000712673"/>
    </source>
</evidence>
<organism evidence="2 3">
    <name type="scientific">Tectimicrobiota bacterium</name>
    <dbReference type="NCBI Taxonomy" id="2528274"/>
    <lineage>
        <taxon>Bacteria</taxon>
        <taxon>Pseudomonadati</taxon>
        <taxon>Nitrospinota/Tectimicrobiota group</taxon>
        <taxon>Candidatus Tectimicrobiota</taxon>
    </lineage>
</organism>
<name>A0A937W1F7_UNCTE</name>
<sequence length="341" mass="37319">MARRTLPPPQLDLFRAPTPPAPSAPVGTAVVPQAMTALAEHLPAQLYLGTSSWSFPGWEGLVYDRATTATTLARHGLVAYAQHPLLRAVGIDRTFYAPITTAAFAAYAADVPEAFRFVVKAHAWCTQPVLRETPQATVRRPTLNEAFLQPAYALEQVVEPCVTGLGTKLGVLLFQFSPLDVQAVGGPQHFAARLHAFFTALPRDLPYAVEVRNQPLLCPDYREALADLGVSHCYSLHPSMPPLAIQMQHIPLDATPTLLVRWSLNPTRRYAEAKDHYQPFDRIVDEDQHNRQTIASMCLTTLTAQRPTFVIANNKAEGSAPCTLFRLADAIGQSDVAPATL</sequence>
<accession>A0A937W1F7</accession>
<protein>
    <submittedName>
        <fullName evidence="2">DUF72 domain-containing protein</fullName>
    </submittedName>
</protein>
<evidence type="ECO:0000256" key="1">
    <source>
        <dbReference type="SAM" id="MobiDB-lite"/>
    </source>
</evidence>